<feature type="non-terminal residue" evidence="1">
    <location>
        <position position="1"/>
    </location>
</feature>
<dbReference type="Proteomes" id="UP000789405">
    <property type="component" value="Unassembled WGS sequence"/>
</dbReference>
<name>A0A9N9FV70_9GLOM</name>
<reference evidence="1" key="1">
    <citation type="submission" date="2021-06" db="EMBL/GenBank/DDBJ databases">
        <authorList>
            <person name="Kallberg Y."/>
            <person name="Tangrot J."/>
            <person name="Rosling A."/>
        </authorList>
    </citation>
    <scope>NUCLEOTIDE SEQUENCE</scope>
    <source>
        <strain evidence="1">MA453B</strain>
    </source>
</reference>
<dbReference type="OrthoDB" id="2437758at2759"/>
<comment type="caution">
    <text evidence="1">The sequence shown here is derived from an EMBL/GenBank/DDBJ whole genome shotgun (WGS) entry which is preliminary data.</text>
</comment>
<accession>A0A9N9FV70</accession>
<evidence type="ECO:0000313" key="2">
    <source>
        <dbReference type="Proteomes" id="UP000789405"/>
    </source>
</evidence>
<proteinExistence type="predicted"/>
<organism evidence="1 2">
    <name type="scientific">Dentiscutata erythropus</name>
    <dbReference type="NCBI Taxonomy" id="1348616"/>
    <lineage>
        <taxon>Eukaryota</taxon>
        <taxon>Fungi</taxon>
        <taxon>Fungi incertae sedis</taxon>
        <taxon>Mucoromycota</taxon>
        <taxon>Glomeromycotina</taxon>
        <taxon>Glomeromycetes</taxon>
        <taxon>Diversisporales</taxon>
        <taxon>Gigasporaceae</taxon>
        <taxon>Dentiscutata</taxon>
    </lineage>
</organism>
<protein>
    <submittedName>
        <fullName evidence="1">18938_t:CDS:1</fullName>
    </submittedName>
</protein>
<sequence>PLSKNHETTTSTNDENSNYENCELWWNKLANLTESNYVQAYTPNWNRSCIECETKHLPSEQKNFCCNAILKYFIPLLRPLLPILQNIYKSNLTNNFSYVSRQYNSLFSFTTIGYTGGVVNLTYPHAFIVNGHAYHQIHSANMEDYPVNWFVYDANARNTIANRYKLNQNIIDLIEQELARINPFVQGLYQLRNITYPKARLIIHQPTANDEIAAYTIIHSTAITQE</sequence>
<dbReference type="EMBL" id="CAJVPY010002377">
    <property type="protein sequence ID" value="CAG8558552.1"/>
    <property type="molecule type" value="Genomic_DNA"/>
</dbReference>
<evidence type="ECO:0000313" key="1">
    <source>
        <dbReference type="EMBL" id="CAG8558552.1"/>
    </source>
</evidence>
<gene>
    <name evidence="1" type="ORF">DERYTH_LOCUS5621</name>
</gene>
<keyword evidence="2" id="KW-1185">Reference proteome</keyword>
<dbReference type="AlphaFoldDB" id="A0A9N9FV70"/>